<sequence>MRRALVEQASYFIVILRPVHTDVTDYDPLALHQRRQYQANNPIDTSSNTLGTGDVIPSHPQPHRLPVETHQRPFSVMLGRPRLFIAPFALRSHKLNKPGFLYRMLYFLPMTHLKWSRRRLLSIQNGSRF</sequence>
<name>A0A9P9KWF6_FUSRE</name>
<evidence type="ECO:0000313" key="2">
    <source>
        <dbReference type="Proteomes" id="UP000720189"/>
    </source>
</evidence>
<evidence type="ECO:0000313" key="1">
    <source>
        <dbReference type="EMBL" id="KAH7269791.1"/>
    </source>
</evidence>
<proteinExistence type="predicted"/>
<dbReference type="Proteomes" id="UP000720189">
    <property type="component" value="Unassembled WGS sequence"/>
</dbReference>
<accession>A0A9P9KWF6</accession>
<dbReference type="RefSeq" id="XP_046056559.1">
    <property type="nucleotide sequence ID" value="XM_046185271.1"/>
</dbReference>
<organism evidence="1 2">
    <name type="scientific">Fusarium redolens</name>
    <dbReference type="NCBI Taxonomy" id="48865"/>
    <lineage>
        <taxon>Eukaryota</taxon>
        <taxon>Fungi</taxon>
        <taxon>Dikarya</taxon>
        <taxon>Ascomycota</taxon>
        <taxon>Pezizomycotina</taxon>
        <taxon>Sordariomycetes</taxon>
        <taxon>Hypocreomycetidae</taxon>
        <taxon>Hypocreales</taxon>
        <taxon>Nectriaceae</taxon>
        <taxon>Fusarium</taxon>
        <taxon>Fusarium redolens species complex</taxon>
    </lineage>
</organism>
<gene>
    <name evidence="1" type="ORF">BKA55DRAFT_23088</name>
</gene>
<comment type="caution">
    <text evidence="1">The sequence shown here is derived from an EMBL/GenBank/DDBJ whole genome shotgun (WGS) entry which is preliminary data.</text>
</comment>
<dbReference type="AlphaFoldDB" id="A0A9P9KWF6"/>
<dbReference type="EMBL" id="JAGMUX010000001">
    <property type="protein sequence ID" value="KAH7269791.1"/>
    <property type="molecule type" value="Genomic_DNA"/>
</dbReference>
<keyword evidence="2" id="KW-1185">Reference proteome</keyword>
<dbReference type="GeneID" id="70215225"/>
<reference evidence="1" key="1">
    <citation type="journal article" date="2021" name="Nat. Commun.">
        <title>Genetic determinants of endophytism in the Arabidopsis root mycobiome.</title>
        <authorList>
            <person name="Mesny F."/>
            <person name="Miyauchi S."/>
            <person name="Thiergart T."/>
            <person name="Pickel B."/>
            <person name="Atanasova L."/>
            <person name="Karlsson M."/>
            <person name="Huettel B."/>
            <person name="Barry K.W."/>
            <person name="Haridas S."/>
            <person name="Chen C."/>
            <person name="Bauer D."/>
            <person name="Andreopoulos W."/>
            <person name="Pangilinan J."/>
            <person name="LaButti K."/>
            <person name="Riley R."/>
            <person name="Lipzen A."/>
            <person name="Clum A."/>
            <person name="Drula E."/>
            <person name="Henrissat B."/>
            <person name="Kohler A."/>
            <person name="Grigoriev I.V."/>
            <person name="Martin F.M."/>
            <person name="Hacquard S."/>
        </authorList>
    </citation>
    <scope>NUCLEOTIDE SEQUENCE</scope>
    <source>
        <strain evidence="1">MPI-CAGE-AT-0023</strain>
    </source>
</reference>
<protein>
    <submittedName>
        <fullName evidence="1">Uncharacterized protein</fullName>
    </submittedName>
</protein>